<dbReference type="Pfam" id="PF14561">
    <property type="entry name" value="TPR_20"/>
    <property type="match status" value="1"/>
</dbReference>
<dbReference type="InterPro" id="IPR005746">
    <property type="entry name" value="Thioredoxin"/>
</dbReference>
<dbReference type="Gene3D" id="3.40.30.10">
    <property type="entry name" value="Glutaredoxin"/>
    <property type="match status" value="1"/>
</dbReference>
<evidence type="ECO:0000256" key="3">
    <source>
        <dbReference type="ARBA" id="ARBA00022982"/>
    </source>
</evidence>
<keyword evidence="9" id="KW-1185">Reference proteome</keyword>
<dbReference type="CDD" id="cd02956">
    <property type="entry name" value="ybbN"/>
    <property type="match status" value="1"/>
</dbReference>
<dbReference type="PROSITE" id="PS51352">
    <property type="entry name" value="THIOREDOXIN_2"/>
    <property type="match status" value="1"/>
</dbReference>
<dbReference type="Gene3D" id="1.25.40.10">
    <property type="entry name" value="Tetratricopeptide repeat domain"/>
    <property type="match status" value="2"/>
</dbReference>
<organism evidence="8 9">
    <name type="scientific">Parasulfitobacter algicola</name>
    <dbReference type="NCBI Taxonomy" id="2614809"/>
    <lineage>
        <taxon>Bacteria</taxon>
        <taxon>Pseudomonadati</taxon>
        <taxon>Pseudomonadota</taxon>
        <taxon>Alphaproteobacteria</taxon>
        <taxon>Rhodobacterales</taxon>
        <taxon>Roseobacteraceae</taxon>
        <taxon>Parasulfitobacter</taxon>
    </lineage>
</organism>
<evidence type="ECO:0000256" key="1">
    <source>
        <dbReference type="ARBA" id="ARBA00008987"/>
    </source>
</evidence>
<evidence type="ECO:0000313" key="9">
    <source>
        <dbReference type="Proteomes" id="UP000777935"/>
    </source>
</evidence>
<evidence type="ECO:0000256" key="4">
    <source>
        <dbReference type="ARBA" id="ARBA00023157"/>
    </source>
</evidence>
<dbReference type="EMBL" id="JABUFE010000001">
    <property type="protein sequence ID" value="NSX53807.1"/>
    <property type="molecule type" value="Genomic_DNA"/>
</dbReference>
<protein>
    <recommendedName>
        <fullName evidence="6">Thioredoxin</fullName>
    </recommendedName>
</protein>
<sequence>MIEFGQNATAPADDLIKDATEATFMTDVIEASQTVPVIVDFWATWCGPCKTLGPILEAAVTKAGGKVKMVKVDVDQNQAIAAQLRIQSMPTVYAFWQGQPVDGFQGALPQSQVEEFINKIVALSGGEEDGGLADAIEVAEAMLAEGAAVDAAQTFAAILGEDPENAAAYGGLVRAHLAMDDLDQAEAILNGAPAGISGSPELEAAHAQLELAKQAADAGPIADLKATVENDPDNHQARFDLATALHAGGQIEEAVDELLDLFRRDREWNDGAAKTQLFIIFDALKPEDPIALNGRRKLSSLIFA</sequence>
<evidence type="ECO:0000256" key="2">
    <source>
        <dbReference type="ARBA" id="ARBA00022448"/>
    </source>
</evidence>
<accession>A0ABX2ILQ2</accession>
<dbReference type="Proteomes" id="UP000777935">
    <property type="component" value="Unassembled WGS sequence"/>
</dbReference>
<evidence type="ECO:0000256" key="6">
    <source>
        <dbReference type="NCBIfam" id="TIGR01068"/>
    </source>
</evidence>
<keyword evidence="4" id="KW-1015">Disulfide bond</keyword>
<feature type="domain" description="Thioredoxin" evidence="7">
    <location>
        <begin position="4"/>
        <end position="122"/>
    </location>
</feature>
<dbReference type="SUPFAM" id="SSF52833">
    <property type="entry name" value="Thioredoxin-like"/>
    <property type="match status" value="1"/>
</dbReference>
<dbReference type="InterPro" id="IPR036249">
    <property type="entry name" value="Thioredoxin-like_sf"/>
</dbReference>
<reference evidence="8 9" key="1">
    <citation type="submission" date="2020-06" db="EMBL/GenBank/DDBJ databases">
        <title>Sulfitobacter algicola sp. nov., isolated from green algae.</title>
        <authorList>
            <person name="Wang C."/>
        </authorList>
    </citation>
    <scope>NUCLEOTIDE SEQUENCE [LARGE SCALE GENOMIC DNA]</scope>
    <source>
        <strain evidence="8 9">1151</strain>
    </source>
</reference>
<keyword evidence="3" id="KW-0249">Electron transport</keyword>
<evidence type="ECO:0000259" key="7">
    <source>
        <dbReference type="PROSITE" id="PS51352"/>
    </source>
</evidence>
<name>A0ABX2ILQ2_9RHOB</name>
<gene>
    <name evidence="8" type="primary">trxA</name>
    <name evidence="8" type="ORF">HRQ87_03240</name>
</gene>
<dbReference type="PANTHER" id="PTHR45663">
    <property type="entry name" value="GEO12009P1"/>
    <property type="match status" value="1"/>
</dbReference>
<dbReference type="Pfam" id="PF00085">
    <property type="entry name" value="Thioredoxin"/>
    <property type="match status" value="1"/>
</dbReference>
<dbReference type="PROSITE" id="PS00194">
    <property type="entry name" value="THIOREDOXIN_1"/>
    <property type="match status" value="1"/>
</dbReference>
<dbReference type="InterPro" id="IPR013766">
    <property type="entry name" value="Thioredoxin_domain"/>
</dbReference>
<keyword evidence="2" id="KW-0813">Transport</keyword>
<proteinExistence type="inferred from homology"/>
<evidence type="ECO:0000313" key="8">
    <source>
        <dbReference type="EMBL" id="NSX53807.1"/>
    </source>
</evidence>
<dbReference type="InterPro" id="IPR017937">
    <property type="entry name" value="Thioredoxin_CS"/>
</dbReference>
<dbReference type="NCBIfam" id="TIGR01068">
    <property type="entry name" value="thioredoxin"/>
    <property type="match status" value="1"/>
</dbReference>
<dbReference type="RefSeq" id="WP_174135140.1">
    <property type="nucleotide sequence ID" value="NZ_JABUFE010000001.1"/>
</dbReference>
<dbReference type="PRINTS" id="PR00421">
    <property type="entry name" value="THIOREDOXIN"/>
</dbReference>
<dbReference type="SUPFAM" id="SSF48452">
    <property type="entry name" value="TPR-like"/>
    <property type="match status" value="1"/>
</dbReference>
<dbReference type="InterPro" id="IPR011990">
    <property type="entry name" value="TPR-like_helical_dom_sf"/>
</dbReference>
<evidence type="ECO:0000256" key="5">
    <source>
        <dbReference type="ARBA" id="ARBA00023284"/>
    </source>
</evidence>
<dbReference type="PANTHER" id="PTHR45663:SF11">
    <property type="entry name" value="GEO12009P1"/>
    <property type="match status" value="1"/>
</dbReference>
<comment type="similarity">
    <text evidence="1">Belongs to the thioredoxin family.</text>
</comment>
<dbReference type="Pfam" id="PF14559">
    <property type="entry name" value="TPR_19"/>
    <property type="match status" value="1"/>
</dbReference>
<keyword evidence="5" id="KW-0676">Redox-active center</keyword>
<comment type="caution">
    <text evidence="8">The sequence shown here is derived from an EMBL/GenBank/DDBJ whole genome shotgun (WGS) entry which is preliminary data.</text>
</comment>